<accession>A0A934R310</accession>
<keyword evidence="1" id="KW-0732">Signal</keyword>
<proteinExistence type="predicted"/>
<name>A0A934R310_9BACT</name>
<gene>
    <name evidence="2" type="ORF">JIN84_09700</name>
</gene>
<protein>
    <submittedName>
        <fullName evidence="2">NF038129 family PEP-CTERM protein</fullName>
    </submittedName>
</protein>
<evidence type="ECO:0000256" key="1">
    <source>
        <dbReference type="SAM" id="SignalP"/>
    </source>
</evidence>
<reference evidence="2" key="1">
    <citation type="submission" date="2021-01" db="EMBL/GenBank/DDBJ databases">
        <title>Modified the classification status of verrucomicrobia.</title>
        <authorList>
            <person name="Feng X."/>
        </authorList>
    </citation>
    <scope>NUCLEOTIDE SEQUENCE</scope>
    <source>
        <strain evidence="2">JCM 18052</strain>
    </source>
</reference>
<dbReference type="NCBIfam" id="TIGR02595">
    <property type="entry name" value="PEP_CTERM"/>
    <property type="match status" value="1"/>
</dbReference>
<evidence type="ECO:0000313" key="2">
    <source>
        <dbReference type="EMBL" id="MBK1815892.1"/>
    </source>
</evidence>
<dbReference type="Proteomes" id="UP000600139">
    <property type="component" value="Unassembled WGS sequence"/>
</dbReference>
<keyword evidence="3" id="KW-1185">Reference proteome</keyword>
<dbReference type="InterPro" id="IPR013424">
    <property type="entry name" value="Ice-binding_C"/>
</dbReference>
<sequence length="205" mass="21463">MKTTLLKNTFLLAAAGLILSSAAQAAVYHVSINTSTLSTTGNGPFYLDFQLNGGDTPSNNSATISNFNFGGGSAVDGTQTTIGSASGNIGSTLTLTNTSAFTEFFQEFVPGSFLKFDLTVTQNLDSITPDLFAFSILDKDLFAIDTTDDFDSLITFNFDTAGPLNVTTSQGQGVYSGVTLAIPEPSTGLLGLLVGGLMIVRRRRA</sequence>
<evidence type="ECO:0000313" key="3">
    <source>
        <dbReference type="Proteomes" id="UP000600139"/>
    </source>
</evidence>
<comment type="caution">
    <text evidence="2">The sequence shown here is derived from an EMBL/GenBank/DDBJ whole genome shotgun (WGS) entry which is preliminary data.</text>
</comment>
<feature type="signal peptide" evidence="1">
    <location>
        <begin position="1"/>
        <end position="25"/>
    </location>
</feature>
<organism evidence="2 3">
    <name type="scientific">Luteolibacter yonseiensis</name>
    <dbReference type="NCBI Taxonomy" id="1144680"/>
    <lineage>
        <taxon>Bacteria</taxon>
        <taxon>Pseudomonadati</taxon>
        <taxon>Verrucomicrobiota</taxon>
        <taxon>Verrucomicrobiia</taxon>
        <taxon>Verrucomicrobiales</taxon>
        <taxon>Verrucomicrobiaceae</taxon>
        <taxon>Luteolibacter</taxon>
    </lineage>
</organism>
<dbReference type="RefSeq" id="WP_200350854.1">
    <property type="nucleotide sequence ID" value="NZ_BAABHZ010000006.1"/>
</dbReference>
<feature type="chain" id="PRO_5037427093" evidence="1">
    <location>
        <begin position="26"/>
        <end position="205"/>
    </location>
</feature>
<dbReference type="EMBL" id="JAENIK010000011">
    <property type="protein sequence ID" value="MBK1815892.1"/>
    <property type="molecule type" value="Genomic_DNA"/>
</dbReference>
<dbReference type="NCBIfam" id="NF038129">
    <property type="entry name" value="PEP_NF038129"/>
    <property type="match status" value="1"/>
</dbReference>
<dbReference type="AlphaFoldDB" id="A0A934R310"/>